<feature type="transmembrane region" description="Helical" evidence="1">
    <location>
        <begin position="314"/>
        <end position="336"/>
    </location>
</feature>
<proteinExistence type="predicted"/>
<dbReference type="EMBL" id="GG662840">
    <property type="protein sequence ID" value="EAR88488.1"/>
    <property type="molecule type" value="Genomic_DNA"/>
</dbReference>
<dbReference type="RefSeq" id="XP_001008733.1">
    <property type="nucleotide sequence ID" value="XM_001008733.1"/>
</dbReference>
<feature type="transmembrane region" description="Helical" evidence="1">
    <location>
        <begin position="34"/>
        <end position="57"/>
    </location>
</feature>
<keyword evidence="1 2" id="KW-0812">Transmembrane</keyword>
<dbReference type="eggNOG" id="ENOG502T23B">
    <property type="taxonomic scope" value="Eukaryota"/>
</dbReference>
<dbReference type="AlphaFoldDB" id="Q22TF0"/>
<dbReference type="Proteomes" id="UP000009168">
    <property type="component" value="Unassembled WGS sequence"/>
</dbReference>
<accession>Q22TF0</accession>
<keyword evidence="1" id="KW-0472">Membrane</keyword>
<dbReference type="GeneID" id="7836453"/>
<sequence length="360" mass="42055">MNSQLNQRKDSDEEGTNLDILELRNNKIPKVLMVFMYILGFISIILISISFGCMLFNPVNEQEYLNNIKLQESIQLWANTEMAEEFKSYKFELVVKSFSKERKLEKIPFQTADKRFNLTVSPGYFEKQFKNNEYLFGVFDFEYFNVPLGDSAQYCLQIKYYDKVKKVIYHKSSYSSLQKEPQCSLMSSNKYDKVDATGIKISPWKQIKTECSECVCTQGIKQIIDGQQFCFQYEVLTQVCIVVQITPKKQVEYLRGCYKNNVYQVFRAAQVQENLSFEDLTLEIREVQDPYITALSLSQNDIPIKFENANFPSIIRLLFEIGFGILVFTIMLNLAYKANRSPSANRRRTRITSIIYLKDQ</sequence>
<evidence type="ECO:0000256" key="1">
    <source>
        <dbReference type="SAM" id="Phobius"/>
    </source>
</evidence>
<gene>
    <name evidence="2" type="ORF">TTHERM_00171750</name>
</gene>
<evidence type="ECO:0000313" key="3">
    <source>
        <dbReference type="Proteomes" id="UP000009168"/>
    </source>
</evidence>
<name>Q22TF0_TETTS</name>
<dbReference type="OMA" id="YTICIID"/>
<organism evidence="2 3">
    <name type="scientific">Tetrahymena thermophila (strain SB210)</name>
    <dbReference type="NCBI Taxonomy" id="312017"/>
    <lineage>
        <taxon>Eukaryota</taxon>
        <taxon>Sar</taxon>
        <taxon>Alveolata</taxon>
        <taxon>Ciliophora</taxon>
        <taxon>Intramacronucleata</taxon>
        <taxon>Oligohymenophorea</taxon>
        <taxon>Hymenostomatida</taxon>
        <taxon>Tetrahymenina</taxon>
        <taxon>Tetrahymenidae</taxon>
        <taxon>Tetrahymena</taxon>
    </lineage>
</organism>
<keyword evidence="3" id="KW-1185">Reference proteome</keyword>
<dbReference type="InParanoid" id="Q22TF0"/>
<reference evidence="3" key="1">
    <citation type="journal article" date="2006" name="PLoS Biol.">
        <title>Macronuclear genome sequence of the ciliate Tetrahymena thermophila, a model eukaryote.</title>
        <authorList>
            <person name="Eisen J.A."/>
            <person name="Coyne R.S."/>
            <person name="Wu M."/>
            <person name="Wu D."/>
            <person name="Thiagarajan M."/>
            <person name="Wortman J.R."/>
            <person name="Badger J.H."/>
            <person name="Ren Q."/>
            <person name="Amedeo P."/>
            <person name="Jones K.M."/>
            <person name="Tallon L.J."/>
            <person name="Delcher A.L."/>
            <person name="Salzberg S.L."/>
            <person name="Silva J.C."/>
            <person name="Haas B.J."/>
            <person name="Majoros W.H."/>
            <person name="Farzad M."/>
            <person name="Carlton J.M."/>
            <person name="Smith R.K. Jr."/>
            <person name="Garg J."/>
            <person name="Pearlman R.E."/>
            <person name="Karrer K.M."/>
            <person name="Sun L."/>
            <person name="Manning G."/>
            <person name="Elde N.C."/>
            <person name="Turkewitz A.P."/>
            <person name="Asai D.J."/>
            <person name="Wilkes D.E."/>
            <person name="Wang Y."/>
            <person name="Cai H."/>
            <person name="Collins K."/>
            <person name="Stewart B.A."/>
            <person name="Lee S.R."/>
            <person name="Wilamowska K."/>
            <person name="Weinberg Z."/>
            <person name="Ruzzo W.L."/>
            <person name="Wloga D."/>
            <person name="Gaertig J."/>
            <person name="Frankel J."/>
            <person name="Tsao C.-C."/>
            <person name="Gorovsky M.A."/>
            <person name="Keeling P.J."/>
            <person name="Waller R.F."/>
            <person name="Patron N.J."/>
            <person name="Cherry J.M."/>
            <person name="Stover N.A."/>
            <person name="Krieger C.J."/>
            <person name="del Toro C."/>
            <person name="Ryder H.F."/>
            <person name="Williamson S.C."/>
            <person name="Barbeau R.A."/>
            <person name="Hamilton E.P."/>
            <person name="Orias E."/>
        </authorList>
    </citation>
    <scope>NUCLEOTIDE SEQUENCE [LARGE SCALE GENOMIC DNA]</scope>
    <source>
        <strain evidence="3">SB210</strain>
    </source>
</reference>
<dbReference type="OrthoDB" id="300333at2759"/>
<protein>
    <submittedName>
        <fullName evidence="2">Transmembrane protein, putative</fullName>
    </submittedName>
</protein>
<dbReference type="HOGENOM" id="CLU_770498_0_0_1"/>
<dbReference type="KEGG" id="tet:TTHERM_00171750"/>
<keyword evidence="1" id="KW-1133">Transmembrane helix</keyword>
<evidence type="ECO:0000313" key="2">
    <source>
        <dbReference type="EMBL" id="EAR88488.1"/>
    </source>
</evidence>